<evidence type="ECO:0000313" key="2">
    <source>
        <dbReference type="Proteomes" id="UP000608579"/>
    </source>
</evidence>
<proteinExistence type="predicted"/>
<comment type="caution">
    <text evidence="1">The sequence shown here is derived from an EMBL/GenBank/DDBJ whole genome shotgun (WGS) entry which is preliminary data.</text>
</comment>
<dbReference type="InterPro" id="IPR008482">
    <property type="entry name" value="DUF763"/>
</dbReference>
<gene>
    <name evidence="1" type="ORF">EYH45_01645</name>
</gene>
<sequence>MYRAGIKELRMAKKSYAGRYYNYARNIVDQVVCSFVDAFGPDELVESLAEPYFLDFLSALCGLDEVECDRTLVMSAILKETLTPSTGVAVMGGSKVSRFNVPAEMKKVASIFNLSDRWVQHLIYCSRMVAKVDSVAIQDGYDLYLHVMFLTRSRIWTIIQQSREPFQLRVRRYHWFSGHVRSFVEEPHNGILAELKKPAVLDMTAKKSADARAASVELTHYDAPKLKRLQTHYSHLYKQSRLDGKPEEVINIIAPTGKVNWSVLHQLREYPPRSYEELLSFKGVGKELVKFLALGSIIYFNAEPSFDDPAILSHETREQYGSKEMLWRIQQLVEAINSSNLTVDMRRKCLSRLNALFGETEAVGG</sequence>
<dbReference type="PANTHER" id="PTHR38597:SF1">
    <property type="entry name" value="BLL3834 PROTEIN"/>
    <property type="match status" value="1"/>
</dbReference>
<reference evidence="1" key="1">
    <citation type="journal article" date="2020" name="ISME J.">
        <title>Gammaproteobacteria mediating utilization of methyl-, sulfur- and petroleum organic compounds in deep ocean hydrothermal plumes.</title>
        <authorList>
            <person name="Zhou Z."/>
            <person name="Liu Y."/>
            <person name="Pan J."/>
            <person name="Cron B.R."/>
            <person name="Toner B.M."/>
            <person name="Anantharaman K."/>
            <person name="Breier J.A."/>
            <person name="Dick G.J."/>
            <person name="Li M."/>
        </authorList>
    </citation>
    <scope>NUCLEOTIDE SEQUENCE</scope>
    <source>
        <strain evidence="1">SZUA-1515</strain>
    </source>
</reference>
<dbReference type="Proteomes" id="UP000608579">
    <property type="component" value="Unassembled WGS sequence"/>
</dbReference>
<dbReference type="AlphaFoldDB" id="A0A833E9K0"/>
<name>A0A833E9K0_CALS0</name>
<dbReference type="PANTHER" id="PTHR38597">
    <property type="entry name" value="BLL3834 PROTEIN"/>
    <property type="match status" value="1"/>
</dbReference>
<dbReference type="EMBL" id="DQVM01000030">
    <property type="protein sequence ID" value="HIQ29249.1"/>
    <property type="molecule type" value="Genomic_DNA"/>
</dbReference>
<evidence type="ECO:0000313" key="1">
    <source>
        <dbReference type="EMBL" id="HIQ29249.1"/>
    </source>
</evidence>
<protein>
    <submittedName>
        <fullName evidence="1">DUF763 domain-containing protein</fullName>
    </submittedName>
</protein>
<accession>A0A833E9K0</accession>
<dbReference type="Pfam" id="PF05559">
    <property type="entry name" value="DUF763"/>
    <property type="match status" value="1"/>
</dbReference>
<organism evidence="1 2">
    <name type="scientific">Caldiarchaeum subterraneum</name>
    <dbReference type="NCBI Taxonomy" id="311458"/>
    <lineage>
        <taxon>Archaea</taxon>
        <taxon>Nitrososphaerota</taxon>
        <taxon>Candidatus Caldarchaeales</taxon>
        <taxon>Candidatus Caldarchaeaceae</taxon>
        <taxon>Candidatus Caldarchaeum</taxon>
    </lineage>
</organism>